<accession>A0A6H5I1Q6</accession>
<protein>
    <recommendedName>
        <fullName evidence="3">Neuroparsin</fullName>
    </recommendedName>
</protein>
<dbReference type="EMBL" id="CADCXV010000638">
    <property type="protein sequence ID" value="CAB0031225.1"/>
    <property type="molecule type" value="Genomic_DNA"/>
</dbReference>
<evidence type="ECO:0000313" key="2">
    <source>
        <dbReference type="Proteomes" id="UP000479190"/>
    </source>
</evidence>
<evidence type="ECO:0008006" key="3">
    <source>
        <dbReference type="Google" id="ProtNLM"/>
    </source>
</evidence>
<dbReference type="AlphaFoldDB" id="A0A6H5I1Q6"/>
<gene>
    <name evidence="1" type="ORF">TBRA_LOCUS3203</name>
</gene>
<evidence type="ECO:0000313" key="1">
    <source>
        <dbReference type="EMBL" id="CAB0031225.1"/>
    </source>
</evidence>
<sequence length="157" mass="17905">MTTRSKRERERSINDFVDLFCFSARVWEFSDVCDSYTRLGLWYIYRLPAHPTIIERAEAQLQRSECDGCGDQCAKCKYGSAFSRWCGLRECLKGPGEICGGARNKYGVCGDGMYCRCNKCTGCSIDTLECFSGFCPVYEQQIQLRHPDNLQGLQLDK</sequence>
<dbReference type="Pfam" id="PF07327">
    <property type="entry name" value="Neuroparsin"/>
    <property type="match status" value="1"/>
</dbReference>
<reference evidence="1 2" key="1">
    <citation type="submission" date="2020-02" db="EMBL/GenBank/DDBJ databases">
        <authorList>
            <person name="Ferguson B K."/>
        </authorList>
    </citation>
    <scope>NUCLEOTIDE SEQUENCE [LARGE SCALE GENOMIC DNA]</scope>
</reference>
<dbReference type="OrthoDB" id="5976811at2759"/>
<keyword evidence="2" id="KW-1185">Reference proteome</keyword>
<name>A0A6H5I1Q6_9HYME</name>
<proteinExistence type="predicted"/>
<organism evidence="1 2">
    <name type="scientific">Trichogramma brassicae</name>
    <dbReference type="NCBI Taxonomy" id="86971"/>
    <lineage>
        <taxon>Eukaryota</taxon>
        <taxon>Metazoa</taxon>
        <taxon>Ecdysozoa</taxon>
        <taxon>Arthropoda</taxon>
        <taxon>Hexapoda</taxon>
        <taxon>Insecta</taxon>
        <taxon>Pterygota</taxon>
        <taxon>Neoptera</taxon>
        <taxon>Endopterygota</taxon>
        <taxon>Hymenoptera</taxon>
        <taxon>Apocrita</taxon>
        <taxon>Proctotrupomorpha</taxon>
        <taxon>Chalcidoidea</taxon>
        <taxon>Trichogrammatidae</taxon>
        <taxon>Trichogramma</taxon>
    </lineage>
</organism>
<dbReference type="Proteomes" id="UP000479190">
    <property type="component" value="Unassembled WGS sequence"/>
</dbReference>
<dbReference type="InterPro" id="IPR010850">
    <property type="entry name" value="Neuroparsin"/>
</dbReference>